<comment type="caution">
    <text evidence="1">The sequence shown here is derived from an EMBL/GenBank/DDBJ whole genome shotgun (WGS) entry which is preliminary data.</text>
</comment>
<accession>A0A644XHW7</accession>
<gene>
    <name evidence="1" type="ORF">SDC9_62178</name>
</gene>
<proteinExistence type="predicted"/>
<organism evidence="1">
    <name type="scientific">bioreactor metagenome</name>
    <dbReference type="NCBI Taxonomy" id="1076179"/>
    <lineage>
        <taxon>unclassified sequences</taxon>
        <taxon>metagenomes</taxon>
        <taxon>ecological metagenomes</taxon>
    </lineage>
</organism>
<dbReference type="EMBL" id="VSSQ01002503">
    <property type="protein sequence ID" value="MPM15806.1"/>
    <property type="molecule type" value="Genomic_DNA"/>
</dbReference>
<reference evidence="1" key="1">
    <citation type="submission" date="2019-08" db="EMBL/GenBank/DDBJ databases">
        <authorList>
            <person name="Kucharzyk K."/>
            <person name="Murdoch R.W."/>
            <person name="Higgins S."/>
            <person name="Loffler F."/>
        </authorList>
    </citation>
    <scope>NUCLEOTIDE SEQUENCE</scope>
</reference>
<evidence type="ECO:0000313" key="1">
    <source>
        <dbReference type="EMBL" id="MPM15806.1"/>
    </source>
</evidence>
<dbReference type="AlphaFoldDB" id="A0A644XHW7"/>
<sequence>MLLYDFFKKYTGLSGSTQLFYGKGGHCDRLFCVFISWKVNNSKNHRKIGVAFKICITFNSGVGHEKD</sequence>
<protein>
    <submittedName>
        <fullName evidence="1">Uncharacterized protein</fullName>
    </submittedName>
</protein>
<name>A0A644XHW7_9ZZZZ</name>